<reference evidence="1" key="1">
    <citation type="submission" date="2022-04" db="EMBL/GenBank/DDBJ databases">
        <title>Genome of the entomopathogenic fungus Entomophthora muscae.</title>
        <authorList>
            <person name="Elya C."/>
            <person name="Lovett B.R."/>
            <person name="Lee E."/>
            <person name="Macias A.M."/>
            <person name="Hajek A.E."/>
            <person name="De Bivort B.L."/>
            <person name="Kasson M.T."/>
            <person name="De Fine Licht H.H."/>
            <person name="Stajich J.E."/>
        </authorList>
    </citation>
    <scope>NUCLEOTIDE SEQUENCE</scope>
    <source>
        <strain evidence="1">Berkeley</strain>
    </source>
</reference>
<sequence length="90" mass="10008">MLSDPNLIPRRSLSAKTSLTSESRQSDGEPMNYIGIERIHPPFLRSVGLLTRTLLTPKLAYHGAMLNLANLTTASTMDKPFILTNRHTCI</sequence>
<accession>A0ACC2SR74</accession>
<protein>
    <submittedName>
        <fullName evidence="1">Uncharacterized protein</fullName>
    </submittedName>
</protein>
<dbReference type="EMBL" id="QTSX02004435">
    <property type="protein sequence ID" value="KAJ9064671.1"/>
    <property type="molecule type" value="Genomic_DNA"/>
</dbReference>
<evidence type="ECO:0000313" key="1">
    <source>
        <dbReference type="EMBL" id="KAJ9064671.1"/>
    </source>
</evidence>
<name>A0ACC2SR74_9FUNG</name>
<comment type="caution">
    <text evidence="1">The sequence shown here is derived from an EMBL/GenBank/DDBJ whole genome shotgun (WGS) entry which is preliminary data.</text>
</comment>
<gene>
    <name evidence="1" type="ORF">DSO57_1028031</name>
</gene>
<proteinExistence type="predicted"/>
<dbReference type="Proteomes" id="UP001165960">
    <property type="component" value="Unassembled WGS sequence"/>
</dbReference>
<organism evidence="1 2">
    <name type="scientific">Entomophthora muscae</name>
    <dbReference type="NCBI Taxonomy" id="34485"/>
    <lineage>
        <taxon>Eukaryota</taxon>
        <taxon>Fungi</taxon>
        <taxon>Fungi incertae sedis</taxon>
        <taxon>Zoopagomycota</taxon>
        <taxon>Entomophthoromycotina</taxon>
        <taxon>Entomophthoromycetes</taxon>
        <taxon>Entomophthorales</taxon>
        <taxon>Entomophthoraceae</taxon>
        <taxon>Entomophthora</taxon>
    </lineage>
</organism>
<evidence type="ECO:0000313" key="2">
    <source>
        <dbReference type="Proteomes" id="UP001165960"/>
    </source>
</evidence>
<keyword evidence="2" id="KW-1185">Reference proteome</keyword>